<dbReference type="SUPFAM" id="SSF110395">
    <property type="entry name" value="CutC-like"/>
    <property type="match status" value="1"/>
</dbReference>
<evidence type="ECO:0000313" key="4">
    <source>
        <dbReference type="Proteomes" id="UP001410648"/>
    </source>
</evidence>
<dbReference type="RefSeq" id="WP_346023711.1">
    <property type="nucleotide sequence ID" value="NZ_BAAADA010000017.1"/>
</dbReference>
<dbReference type="EMBL" id="BAAADA010000017">
    <property type="protein sequence ID" value="GAA0474900.1"/>
    <property type="molecule type" value="Genomic_DNA"/>
</dbReference>
<organism evidence="3 4">
    <name type="scientific">Alkalibacterium indicireducens</name>
    <dbReference type="NCBI Taxonomy" id="398758"/>
    <lineage>
        <taxon>Bacteria</taxon>
        <taxon>Bacillati</taxon>
        <taxon>Bacillota</taxon>
        <taxon>Bacilli</taxon>
        <taxon>Lactobacillales</taxon>
        <taxon>Carnobacteriaceae</taxon>
        <taxon>Alkalibacterium</taxon>
    </lineage>
</organism>
<dbReference type="Proteomes" id="UP001410648">
    <property type="component" value="Unassembled WGS sequence"/>
</dbReference>
<evidence type="ECO:0000256" key="1">
    <source>
        <dbReference type="ARBA" id="ARBA00007768"/>
    </source>
</evidence>
<gene>
    <name evidence="2" type="primary">cutC</name>
    <name evidence="3" type="ORF">GCM10008936_01790</name>
</gene>
<dbReference type="PANTHER" id="PTHR12598:SF0">
    <property type="entry name" value="COPPER HOMEOSTASIS PROTEIN CUTC HOMOLOG"/>
    <property type="match status" value="1"/>
</dbReference>
<dbReference type="InterPro" id="IPR005627">
    <property type="entry name" value="CutC-like"/>
</dbReference>
<dbReference type="Pfam" id="PF03932">
    <property type="entry name" value="CutC"/>
    <property type="match status" value="1"/>
</dbReference>
<reference evidence="3 4" key="1">
    <citation type="journal article" date="2019" name="Int. J. Syst. Evol. Microbiol.">
        <title>The Global Catalogue of Microorganisms (GCM) 10K type strain sequencing project: providing services to taxonomists for standard genome sequencing and annotation.</title>
        <authorList>
            <consortium name="The Broad Institute Genomics Platform"/>
            <consortium name="The Broad Institute Genome Sequencing Center for Infectious Disease"/>
            <person name="Wu L."/>
            <person name="Ma J."/>
        </authorList>
    </citation>
    <scope>NUCLEOTIDE SEQUENCE [LARGE SCALE GENOMIC DNA]</scope>
    <source>
        <strain evidence="3 4">JCM 14232</strain>
    </source>
</reference>
<sequence length="217" mass="23840">MLREFCAENFYNVPEAIHAGADRIELCDRLDVGGTTPSEQVQKEVLAFAHQHQVKVVTMIRPRGGSFVYTDEEKAMMVESAARSVELGTDGIVFGALTPDGQIDWPFIDKLVECAGNRETVFHMAFDELAETAQLAAVSELSGHGINRLLTRGAKAGSALNHYKWINQLVEEASGRLEILAGGGLTYKNLSEAAELIHTDQFHGTQIVDLDLKKNKK</sequence>
<comment type="subcellular location">
    <subcellularLocation>
        <location evidence="2">Cytoplasm</location>
    </subcellularLocation>
</comment>
<accession>A0ABN1AF00</accession>
<dbReference type="PANTHER" id="PTHR12598">
    <property type="entry name" value="COPPER HOMEOSTASIS PROTEIN CUTC"/>
    <property type="match status" value="1"/>
</dbReference>
<comment type="caution">
    <text evidence="3">The sequence shown here is derived from an EMBL/GenBank/DDBJ whole genome shotgun (WGS) entry which is preliminary data.</text>
</comment>
<dbReference type="InterPro" id="IPR036822">
    <property type="entry name" value="CutC-like_dom_sf"/>
</dbReference>
<keyword evidence="4" id="KW-1185">Reference proteome</keyword>
<evidence type="ECO:0000256" key="2">
    <source>
        <dbReference type="HAMAP-Rule" id="MF_00795"/>
    </source>
</evidence>
<dbReference type="HAMAP" id="MF_00795">
    <property type="entry name" value="CutC"/>
    <property type="match status" value="1"/>
</dbReference>
<name>A0ABN1AF00_9LACT</name>
<keyword evidence="2" id="KW-0963">Cytoplasm</keyword>
<evidence type="ECO:0000313" key="3">
    <source>
        <dbReference type="EMBL" id="GAA0474900.1"/>
    </source>
</evidence>
<proteinExistence type="inferred from homology"/>
<protein>
    <recommendedName>
        <fullName evidence="2">PF03932 family protein CutC</fullName>
    </recommendedName>
</protein>
<dbReference type="Gene3D" id="3.20.20.380">
    <property type="entry name" value="Copper homeostasis (CutC) domain"/>
    <property type="match status" value="1"/>
</dbReference>
<comment type="similarity">
    <text evidence="1 2">Belongs to the CutC family.</text>
</comment>
<comment type="caution">
    <text evidence="2">Once thought to be involved in copper homeostasis, experiments in E.coli have shown this is not the case.</text>
</comment>